<name>E2AQR3_CAMFO</name>
<accession>E2AQR3</accession>
<dbReference type="EMBL" id="GL441808">
    <property type="protein sequence ID" value="EFN64226.1"/>
    <property type="molecule type" value="Genomic_DNA"/>
</dbReference>
<dbReference type="InterPro" id="IPR010998">
    <property type="entry name" value="Integrase_recombinase_N"/>
</dbReference>
<evidence type="ECO:0000256" key="1">
    <source>
        <dbReference type="ARBA" id="ARBA00023125"/>
    </source>
</evidence>
<organism evidence="3">
    <name type="scientific">Camponotus floridanus</name>
    <name type="common">Florida carpenter ant</name>
    <dbReference type="NCBI Taxonomy" id="104421"/>
    <lineage>
        <taxon>Eukaryota</taxon>
        <taxon>Metazoa</taxon>
        <taxon>Ecdysozoa</taxon>
        <taxon>Arthropoda</taxon>
        <taxon>Hexapoda</taxon>
        <taxon>Insecta</taxon>
        <taxon>Pterygota</taxon>
        <taxon>Neoptera</taxon>
        <taxon>Endopterygota</taxon>
        <taxon>Hymenoptera</taxon>
        <taxon>Apocrita</taxon>
        <taxon>Aculeata</taxon>
        <taxon>Formicoidea</taxon>
        <taxon>Formicidae</taxon>
        <taxon>Formicinae</taxon>
        <taxon>Camponotus</taxon>
    </lineage>
</organism>
<keyword evidence="1" id="KW-0238">DNA-binding</keyword>
<dbReference type="AlphaFoldDB" id="E2AQR3"/>
<feature type="non-terminal residue" evidence="2">
    <location>
        <position position="1"/>
    </location>
</feature>
<feature type="non-terminal residue" evidence="2">
    <location>
        <position position="88"/>
    </location>
</feature>
<reference evidence="2 3" key="1">
    <citation type="journal article" date="2010" name="Science">
        <title>Genomic comparison of the ants Camponotus floridanus and Harpegnathos saltator.</title>
        <authorList>
            <person name="Bonasio R."/>
            <person name="Zhang G."/>
            <person name="Ye C."/>
            <person name="Mutti N.S."/>
            <person name="Fang X."/>
            <person name="Qin N."/>
            <person name="Donahue G."/>
            <person name="Yang P."/>
            <person name="Li Q."/>
            <person name="Li C."/>
            <person name="Zhang P."/>
            <person name="Huang Z."/>
            <person name="Berger S.L."/>
            <person name="Reinberg D."/>
            <person name="Wang J."/>
            <person name="Liebig J."/>
        </authorList>
    </citation>
    <scope>NUCLEOTIDE SEQUENCE [LARGE SCALE GENOMIC DNA]</scope>
    <source>
        <strain evidence="3">C129</strain>
    </source>
</reference>
<dbReference type="InParanoid" id="E2AQR3"/>
<dbReference type="SUPFAM" id="SSF47823">
    <property type="entry name" value="lambda integrase-like, N-terminal domain"/>
    <property type="match status" value="1"/>
</dbReference>
<protein>
    <submittedName>
        <fullName evidence="2">Uncharacterized protein</fullName>
    </submittedName>
</protein>
<gene>
    <name evidence="2" type="ORF">EAG_00229</name>
</gene>
<proteinExistence type="predicted"/>
<sequence>FLQGNTPFVASSFIGGRQVIREAFIRKGVPLESVDILIASLSESSLRQYDSGLKKWWNFCKKEKIDPFSGPTNNILSFLTEEFKKKAS</sequence>
<dbReference type="GO" id="GO:0003677">
    <property type="term" value="F:DNA binding"/>
    <property type="evidence" value="ECO:0007669"/>
    <property type="project" value="UniProtKB-KW"/>
</dbReference>
<dbReference type="Gene3D" id="1.10.150.130">
    <property type="match status" value="1"/>
</dbReference>
<keyword evidence="3" id="KW-1185">Reference proteome</keyword>
<dbReference type="STRING" id="104421.E2AQR3"/>
<evidence type="ECO:0000313" key="3">
    <source>
        <dbReference type="Proteomes" id="UP000000311"/>
    </source>
</evidence>
<evidence type="ECO:0000313" key="2">
    <source>
        <dbReference type="EMBL" id="EFN64226.1"/>
    </source>
</evidence>
<dbReference type="Proteomes" id="UP000000311">
    <property type="component" value="Unassembled WGS sequence"/>
</dbReference>